<dbReference type="EMBL" id="CP033073">
    <property type="protein sequence ID" value="AYN42781.1"/>
    <property type="molecule type" value="Genomic_DNA"/>
</dbReference>
<dbReference type="CDD" id="cd07043">
    <property type="entry name" value="STAS_anti-anti-sigma_factors"/>
    <property type="match status" value="1"/>
</dbReference>
<proteinExistence type="inferred from homology"/>
<name>A0A3G2JMH1_9ACTN</name>
<comment type="similarity">
    <text evidence="1 2">Belongs to the anti-sigma-factor antagonist family.</text>
</comment>
<sequence length="113" mass="11815">MPDFTVTVAHDADETVIAAAGELDMSTCPKVAEAIAALPAGNTSLRLDLSGISFMDSMGLNLLLTLRRRLEDSGGRLVLTGVHQQPSGLLRLTGAYSLFDITEAADNLAGSGR</sequence>
<dbReference type="PANTHER" id="PTHR33495">
    <property type="entry name" value="ANTI-SIGMA FACTOR ANTAGONIST TM_1081-RELATED-RELATED"/>
    <property type="match status" value="1"/>
</dbReference>
<dbReference type="AlphaFoldDB" id="A0A3G2JMH1"/>
<protein>
    <recommendedName>
        <fullName evidence="2">Anti-sigma factor antagonist</fullName>
    </recommendedName>
</protein>
<dbReference type="Proteomes" id="UP000268329">
    <property type="component" value="Chromosome"/>
</dbReference>
<evidence type="ECO:0000256" key="1">
    <source>
        <dbReference type="ARBA" id="ARBA00009013"/>
    </source>
</evidence>
<gene>
    <name evidence="4" type="ORF">D9753_32300</name>
</gene>
<evidence type="ECO:0000313" key="4">
    <source>
        <dbReference type="EMBL" id="AYN42781.1"/>
    </source>
</evidence>
<dbReference type="RefSeq" id="WP_121790208.1">
    <property type="nucleotide sequence ID" value="NZ_CP033073.1"/>
</dbReference>
<dbReference type="InterPro" id="IPR036513">
    <property type="entry name" value="STAS_dom_sf"/>
</dbReference>
<dbReference type="Gene3D" id="3.30.750.24">
    <property type="entry name" value="STAS domain"/>
    <property type="match status" value="1"/>
</dbReference>
<dbReference type="Pfam" id="PF13466">
    <property type="entry name" value="STAS_2"/>
    <property type="match status" value="1"/>
</dbReference>
<dbReference type="InterPro" id="IPR058548">
    <property type="entry name" value="MlaB-like_STAS"/>
</dbReference>
<dbReference type="GO" id="GO:0043856">
    <property type="term" value="F:anti-sigma factor antagonist activity"/>
    <property type="evidence" value="ECO:0007669"/>
    <property type="project" value="InterPro"/>
</dbReference>
<dbReference type="PROSITE" id="PS50801">
    <property type="entry name" value="STAS"/>
    <property type="match status" value="1"/>
</dbReference>
<dbReference type="KEGG" id="sdd:D9753_32300"/>
<accession>A0A3G2JMH1</accession>
<feature type="domain" description="STAS" evidence="3">
    <location>
        <begin position="4"/>
        <end position="94"/>
    </location>
</feature>
<dbReference type="NCBIfam" id="TIGR00377">
    <property type="entry name" value="ant_ant_sig"/>
    <property type="match status" value="1"/>
</dbReference>
<dbReference type="InterPro" id="IPR003658">
    <property type="entry name" value="Anti-sigma_ant"/>
</dbReference>
<evidence type="ECO:0000256" key="2">
    <source>
        <dbReference type="RuleBase" id="RU003749"/>
    </source>
</evidence>
<dbReference type="InterPro" id="IPR002645">
    <property type="entry name" value="STAS_dom"/>
</dbReference>
<keyword evidence="5" id="KW-1185">Reference proteome</keyword>
<dbReference type="SUPFAM" id="SSF52091">
    <property type="entry name" value="SpoIIaa-like"/>
    <property type="match status" value="1"/>
</dbReference>
<evidence type="ECO:0000259" key="3">
    <source>
        <dbReference type="PROSITE" id="PS50801"/>
    </source>
</evidence>
<organism evidence="4 5">
    <name type="scientific">Streptomyces dangxiongensis</name>
    <dbReference type="NCBI Taxonomy" id="1442032"/>
    <lineage>
        <taxon>Bacteria</taxon>
        <taxon>Bacillati</taxon>
        <taxon>Actinomycetota</taxon>
        <taxon>Actinomycetes</taxon>
        <taxon>Kitasatosporales</taxon>
        <taxon>Streptomycetaceae</taxon>
        <taxon>Streptomyces</taxon>
    </lineage>
</organism>
<reference evidence="4 5" key="1">
    <citation type="submission" date="2018-10" db="EMBL/GenBank/DDBJ databases">
        <title>The genome of Streptomyces dangxiongensis Z022.</title>
        <authorList>
            <person name="Zhang B."/>
        </authorList>
    </citation>
    <scope>NUCLEOTIDE SEQUENCE [LARGE SCALE GENOMIC DNA]</scope>
    <source>
        <strain evidence="4 5">Z022</strain>
    </source>
</reference>
<evidence type="ECO:0000313" key="5">
    <source>
        <dbReference type="Proteomes" id="UP000268329"/>
    </source>
</evidence>
<dbReference type="OrthoDB" id="4262506at2"/>